<dbReference type="Proteomes" id="UP000007813">
    <property type="component" value="Unassembled WGS sequence"/>
</dbReference>
<feature type="domain" description="YycE-like N-terminal" evidence="1">
    <location>
        <begin position="10"/>
        <end position="45"/>
    </location>
</feature>
<dbReference type="InterPro" id="IPR058998">
    <property type="entry name" value="YycE-like_N"/>
</dbReference>
<reference evidence="2 3" key="1">
    <citation type="journal article" date="2012" name="J. Bacteriol.">
        <title>Draft Genome Sequence of the Extremely Halophilic Archaeon Halogranum salarium B-1T.</title>
        <authorList>
            <person name="Kim K.K."/>
            <person name="Lee K.C."/>
            <person name="Lee J.S."/>
        </authorList>
    </citation>
    <scope>NUCLEOTIDE SEQUENCE [LARGE SCALE GENOMIC DNA]</scope>
    <source>
        <strain evidence="2 3">B-1</strain>
    </source>
</reference>
<dbReference type="RefSeq" id="WP_009367296.1">
    <property type="nucleotide sequence ID" value="NZ_ALJD01000004.1"/>
</dbReference>
<accession>J3JGF5</accession>
<dbReference type="Pfam" id="PF22658">
    <property type="entry name" value="YycE-like_N"/>
    <property type="match status" value="1"/>
</dbReference>
<protein>
    <recommendedName>
        <fullName evidence="1">YycE-like N-terminal domain-containing protein</fullName>
    </recommendedName>
</protein>
<evidence type="ECO:0000259" key="1">
    <source>
        <dbReference type="Pfam" id="PF22658"/>
    </source>
</evidence>
<proteinExistence type="predicted"/>
<dbReference type="InterPro" id="IPR029068">
    <property type="entry name" value="Glyas_Bleomycin-R_OHBP_Dase"/>
</dbReference>
<gene>
    <name evidence="2" type="ORF">HSB1_22140</name>
</gene>
<dbReference type="SUPFAM" id="SSF54593">
    <property type="entry name" value="Glyoxalase/Bleomycin resistance protein/Dihydroxybiphenyl dioxygenase"/>
    <property type="match status" value="1"/>
</dbReference>
<sequence length="48" mass="5203">MSTPLSTAHLRVARPTDNLGAVVSFYRDGLGFDVLASFEGPDGYRVVF</sequence>
<name>J3JGF5_9EURY</name>
<dbReference type="AlphaFoldDB" id="J3JGF5"/>
<dbReference type="EMBL" id="ALJD01000004">
    <property type="protein sequence ID" value="EJN60056.1"/>
    <property type="molecule type" value="Genomic_DNA"/>
</dbReference>
<evidence type="ECO:0000313" key="3">
    <source>
        <dbReference type="Proteomes" id="UP000007813"/>
    </source>
</evidence>
<organism evidence="2 3">
    <name type="scientific">Halogranum salarium B-1</name>
    <dbReference type="NCBI Taxonomy" id="1210908"/>
    <lineage>
        <taxon>Archaea</taxon>
        <taxon>Methanobacteriati</taxon>
        <taxon>Methanobacteriota</taxon>
        <taxon>Stenosarchaea group</taxon>
        <taxon>Halobacteria</taxon>
        <taxon>Halobacteriales</taxon>
        <taxon>Haloferacaceae</taxon>
    </lineage>
</organism>
<comment type="caution">
    <text evidence="2">The sequence shown here is derived from an EMBL/GenBank/DDBJ whole genome shotgun (WGS) entry which is preliminary data.</text>
</comment>
<dbReference type="OrthoDB" id="358887at2157"/>
<evidence type="ECO:0000313" key="2">
    <source>
        <dbReference type="EMBL" id="EJN60056.1"/>
    </source>
</evidence>
<dbReference type="Gene3D" id="3.10.180.10">
    <property type="entry name" value="2,3-Dihydroxybiphenyl 1,2-Dioxygenase, domain 1"/>
    <property type="match status" value="1"/>
</dbReference>